<proteinExistence type="predicted"/>
<accession>A0A5J4Q9F0</accession>
<evidence type="ECO:0000313" key="1">
    <source>
        <dbReference type="EMBL" id="KAA6317650.1"/>
    </source>
</evidence>
<reference evidence="1" key="1">
    <citation type="submission" date="2019-03" db="EMBL/GenBank/DDBJ databases">
        <title>Single cell metagenomics reveals metabolic interactions within the superorganism composed of flagellate Streblomastix strix and complex community of Bacteroidetes bacteria on its surface.</title>
        <authorList>
            <person name="Treitli S.C."/>
            <person name="Kolisko M."/>
            <person name="Husnik F."/>
            <person name="Keeling P."/>
            <person name="Hampl V."/>
        </authorList>
    </citation>
    <scope>NUCLEOTIDE SEQUENCE</scope>
    <source>
        <strain evidence="1">STM</strain>
    </source>
</reference>
<dbReference type="EMBL" id="SNRY01004451">
    <property type="protein sequence ID" value="KAA6317650.1"/>
    <property type="molecule type" value="Genomic_DNA"/>
</dbReference>
<dbReference type="AlphaFoldDB" id="A0A5J4Q9F0"/>
<sequence length="178" mass="21732">MAKPEELKWQKIGTSTLKIMYHTQERRNELLKSPILCKKENAWLGEGYYFWKEEIDAIMWGHNSKRKTECFQIYKADIDCENILDTVFNEEQYDFWIKQIEKAAKQIIKKTEIKPTVREINQYFKDRGKWGYDGILFQDLPHSDDLLIVNFNYRKRIQLVVYELRIIHRFELYLEQKR</sequence>
<name>A0A5J4Q9F0_9ZZZZ</name>
<protein>
    <submittedName>
        <fullName evidence="1">Uncharacterized protein</fullName>
    </submittedName>
</protein>
<organism evidence="1">
    <name type="scientific">termite gut metagenome</name>
    <dbReference type="NCBI Taxonomy" id="433724"/>
    <lineage>
        <taxon>unclassified sequences</taxon>
        <taxon>metagenomes</taxon>
        <taxon>organismal metagenomes</taxon>
    </lineage>
</organism>
<comment type="caution">
    <text evidence="1">The sequence shown here is derived from an EMBL/GenBank/DDBJ whole genome shotgun (WGS) entry which is preliminary data.</text>
</comment>
<gene>
    <name evidence="1" type="ORF">EZS27_032225</name>
</gene>